<reference evidence="1" key="1">
    <citation type="submission" date="2018-06" db="EMBL/GenBank/DDBJ databases">
        <authorList>
            <person name="Zhirakovskaya E."/>
        </authorList>
    </citation>
    <scope>NUCLEOTIDE SEQUENCE</scope>
</reference>
<sequence>MNGGVEFTYVEDFHTQCLTEKVIAARESLVLDNNFSLFEENSSLFDDNNGKFWQNPAFPQ</sequence>
<name>A0A3B0WEY0_9ZZZZ</name>
<dbReference type="AlphaFoldDB" id="A0A3B0WEY0"/>
<protein>
    <submittedName>
        <fullName evidence="1">Uncharacterized protein</fullName>
    </submittedName>
</protein>
<accession>A0A3B0WEY0</accession>
<dbReference type="EMBL" id="UOFA01000376">
    <property type="protein sequence ID" value="VAW47919.1"/>
    <property type="molecule type" value="Genomic_DNA"/>
</dbReference>
<organism evidence="1">
    <name type="scientific">hydrothermal vent metagenome</name>
    <dbReference type="NCBI Taxonomy" id="652676"/>
    <lineage>
        <taxon>unclassified sequences</taxon>
        <taxon>metagenomes</taxon>
        <taxon>ecological metagenomes</taxon>
    </lineage>
</organism>
<proteinExistence type="predicted"/>
<gene>
    <name evidence="1" type="ORF">MNBD_GAMMA02-917</name>
</gene>
<evidence type="ECO:0000313" key="1">
    <source>
        <dbReference type="EMBL" id="VAW47919.1"/>
    </source>
</evidence>